<organism evidence="1 2">
    <name type="scientific">Holothuria leucospilota</name>
    <name type="common">Black long sea cucumber</name>
    <name type="synonym">Mertensiothuria leucospilota</name>
    <dbReference type="NCBI Taxonomy" id="206669"/>
    <lineage>
        <taxon>Eukaryota</taxon>
        <taxon>Metazoa</taxon>
        <taxon>Echinodermata</taxon>
        <taxon>Eleutherozoa</taxon>
        <taxon>Echinozoa</taxon>
        <taxon>Holothuroidea</taxon>
        <taxon>Aspidochirotacea</taxon>
        <taxon>Aspidochirotida</taxon>
        <taxon>Holothuriidae</taxon>
        <taxon>Holothuria</taxon>
    </lineage>
</organism>
<dbReference type="OrthoDB" id="10066550at2759"/>
<reference evidence="1" key="1">
    <citation type="submission" date="2021-10" db="EMBL/GenBank/DDBJ databases">
        <title>Tropical sea cucumber genome reveals ecological adaptation and Cuvierian tubules defense mechanism.</title>
        <authorList>
            <person name="Chen T."/>
        </authorList>
    </citation>
    <scope>NUCLEOTIDE SEQUENCE</scope>
    <source>
        <strain evidence="1">Nanhai2018</strain>
        <tissue evidence="1">Muscle</tissue>
    </source>
</reference>
<protein>
    <recommendedName>
        <fullName evidence="3">Reverse transcriptase domain-containing protein</fullName>
    </recommendedName>
</protein>
<evidence type="ECO:0000313" key="2">
    <source>
        <dbReference type="Proteomes" id="UP001152320"/>
    </source>
</evidence>
<dbReference type="EMBL" id="JAIZAY010000073">
    <property type="protein sequence ID" value="KAJ8019162.1"/>
    <property type="molecule type" value="Genomic_DNA"/>
</dbReference>
<gene>
    <name evidence="1" type="ORF">HOLleu_42440</name>
</gene>
<dbReference type="AlphaFoldDB" id="A0A9Q0YAE8"/>
<evidence type="ECO:0000313" key="1">
    <source>
        <dbReference type="EMBL" id="KAJ8019162.1"/>
    </source>
</evidence>
<dbReference type="PANTHER" id="PTHR21301">
    <property type="entry name" value="REVERSE TRANSCRIPTASE"/>
    <property type="match status" value="1"/>
</dbReference>
<comment type="caution">
    <text evidence="1">The sequence shown here is derived from an EMBL/GenBank/DDBJ whole genome shotgun (WGS) entry which is preliminary data.</text>
</comment>
<proteinExistence type="predicted"/>
<name>A0A9Q0YAE8_HOLLE</name>
<evidence type="ECO:0008006" key="3">
    <source>
        <dbReference type="Google" id="ProtNLM"/>
    </source>
</evidence>
<dbReference type="PANTHER" id="PTHR21301:SF11">
    <property type="entry name" value="GIY-YIG DOMAIN-CONTAINING PROTEIN"/>
    <property type="match status" value="1"/>
</dbReference>
<sequence length="207" mass="23746">MEDKTYRPLKRDPTTSLENEIGKAIKELKEQNKLNKKQATQLTPRNSLPSRIYGLPKVHKEGIPLRPIVSSINSPSYNLARHLADILPPLSGKRMSYIKNSQHFVERAKKISIETTDILVSFDVVSLFTNVPINDACKLIGDRLQADTTLHNRTQMTWEEIVHLTNLCLNSTYFKWHDQFYEQCEGQAMGSPCLLSRLISLWSILRL</sequence>
<keyword evidence="2" id="KW-1185">Reference proteome</keyword>
<accession>A0A9Q0YAE8</accession>
<dbReference type="Proteomes" id="UP001152320">
    <property type="component" value="Unassembled WGS sequence"/>
</dbReference>